<dbReference type="InterPro" id="IPR010061">
    <property type="entry name" value="MeMal-semiAld_DH"/>
</dbReference>
<accession>A0A5C3ETD6</accession>
<dbReference type="InterPro" id="IPR015590">
    <property type="entry name" value="Aldehyde_DH_dom"/>
</dbReference>
<dbReference type="InterPro" id="IPR016161">
    <property type="entry name" value="Ald_DH/histidinol_DH"/>
</dbReference>
<dbReference type="Gene3D" id="3.40.309.10">
    <property type="entry name" value="Aldehyde Dehydrogenase, Chain A, domain 2"/>
    <property type="match status" value="1"/>
</dbReference>
<dbReference type="OrthoDB" id="310895at2759"/>
<dbReference type="GO" id="GO:0006574">
    <property type="term" value="P:L-valine catabolic process"/>
    <property type="evidence" value="ECO:0007669"/>
    <property type="project" value="TreeGrafter"/>
</dbReference>
<dbReference type="GO" id="GO:0006210">
    <property type="term" value="P:thymine catabolic process"/>
    <property type="evidence" value="ECO:0007669"/>
    <property type="project" value="TreeGrafter"/>
</dbReference>
<dbReference type="GO" id="GO:0005739">
    <property type="term" value="C:mitochondrion"/>
    <property type="evidence" value="ECO:0007669"/>
    <property type="project" value="TreeGrafter"/>
</dbReference>
<dbReference type="CDD" id="cd07085">
    <property type="entry name" value="ALDH_F6_MMSDH"/>
    <property type="match status" value="1"/>
</dbReference>
<proteinExistence type="inferred from homology"/>
<evidence type="ECO:0000256" key="2">
    <source>
        <dbReference type="ARBA" id="ARBA00013048"/>
    </source>
</evidence>
<sequence>MLQSTLSLSSRASRSTFGLASRSLTSSASARLAQPATATSSHAGGAAAAQLSPLALSKAKDVESKWKGVSMFGGTTKNYVDGQFVDSKTSQWLDVNDPSTQALLSKVPLTTASEFDAAVANAEAAFPAWRETSLLTRQQVMFKLQALLREHTDDIANAITLEQGKTFADAKGDVLRGLQVVEVACGITSTMLEERIEVAKDMDTYARREPLGVVASINPFNFPAMIPLWTIPMATVTGNTLVLKPSERVPGASMIIAELCERAGLPKGVLNVVNGAVDTVNAICDDPRIKAISFVGSDRAGAHIFHRGTANGKRVQANLGAKNHCILMPDANKNFALNSLAGAAFGAAGQRCMALSVVVAVGEAQQWIPELVERAKDLKVSGGFEEGADLGPLISPQARERVIAMTGSVEKEGGKILLDGRNYKSTEYPNGNFVGPSVVEAGPGMTAYDQEIFGPTLVILKANTLDEAVEYINKNKYGNGAAIFTTNGATARKFEKTVNAGQLGVNVPVPVPLPMFAWSGNKGSVLGDIGFYGKSALNFYTSYKTSTSMWRSADAEMSEKASVNMPTMS</sequence>
<dbReference type="PROSITE" id="PS00070">
    <property type="entry name" value="ALDEHYDE_DEHYDR_CYS"/>
    <property type="match status" value="1"/>
</dbReference>
<dbReference type="InterPro" id="IPR016162">
    <property type="entry name" value="Ald_DH_N"/>
</dbReference>
<evidence type="ECO:0000256" key="3">
    <source>
        <dbReference type="ARBA" id="ARBA00023002"/>
    </source>
</evidence>
<keyword evidence="7" id="KW-1185">Reference proteome</keyword>
<feature type="domain" description="Aldehyde dehydrogenase" evidence="5">
    <location>
        <begin position="84"/>
        <end position="545"/>
    </location>
</feature>
<reference evidence="6 7" key="1">
    <citation type="submission" date="2018-03" db="EMBL/GenBank/DDBJ databases">
        <authorList>
            <person name="Guldener U."/>
        </authorList>
    </citation>
    <scope>NUCLEOTIDE SEQUENCE [LARGE SCALE GENOMIC DNA]</scope>
    <source>
        <strain evidence="6 7">DAOM196992</strain>
    </source>
</reference>
<dbReference type="PANTHER" id="PTHR43866:SF3">
    <property type="entry name" value="METHYLMALONATE-SEMIALDEHYDE DEHYDROGENASE [ACYLATING], MITOCHONDRIAL"/>
    <property type="match status" value="1"/>
</dbReference>
<dbReference type="SUPFAM" id="SSF53720">
    <property type="entry name" value="ALDH-like"/>
    <property type="match status" value="1"/>
</dbReference>
<dbReference type="AlphaFoldDB" id="A0A5C3ETD6"/>
<evidence type="ECO:0000313" key="7">
    <source>
        <dbReference type="Proteomes" id="UP000323386"/>
    </source>
</evidence>
<dbReference type="FunFam" id="3.40.309.10:FF:000002">
    <property type="entry name" value="Methylmalonate-semialdehyde dehydrogenase (Acylating)"/>
    <property type="match status" value="1"/>
</dbReference>
<comment type="similarity">
    <text evidence="1">Belongs to the aldehyde dehydrogenase family.</text>
</comment>
<dbReference type="EC" id="1.2.1.27" evidence="2"/>
<dbReference type="InterPro" id="IPR016160">
    <property type="entry name" value="Ald_DH_CS_CYS"/>
</dbReference>
<organism evidence="6 7">
    <name type="scientific">Pseudozyma flocculosa</name>
    <dbReference type="NCBI Taxonomy" id="84751"/>
    <lineage>
        <taxon>Eukaryota</taxon>
        <taxon>Fungi</taxon>
        <taxon>Dikarya</taxon>
        <taxon>Basidiomycota</taxon>
        <taxon>Ustilaginomycotina</taxon>
        <taxon>Ustilaginomycetes</taxon>
        <taxon>Ustilaginales</taxon>
        <taxon>Ustilaginaceae</taxon>
        <taxon>Pseudozyma</taxon>
    </lineage>
</organism>
<evidence type="ECO:0000313" key="6">
    <source>
        <dbReference type="EMBL" id="SPO34777.1"/>
    </source>
</evidence>
<dbReference type="EMBL" id="OOIP01000001">
    <property type="protein sequence ID" value="SPO34777.1"/>
    <property type="molecule type" value="Genomic_DNA"/>
</dbReference>
<dbReference type="Gene3D" id="3.40.605.10">
    <property type="entry name" value="Aldehyde Dehydrogenase, Chain A, domain 1"/>
    <property type="match status" value="1"/>
</dbReference>
<keyword evidence="4" id="KW-0520">NAD</keyword>
<dbReference type="PANTHER" id="PTHR43866">
    <property type="entry name" value="MALONATE-SEMIALDEHYDE DEHYDROGENASE"/>
    <property type="match status" value="1"/>
</dbReference>
<dbReference type="Proteomes" id="UP000323386">
    <property type="component" value="Unassembled WGS sequence"/>
</dbReference>
<evidence type="ECO:0000256" key="4">
    <source>
        <dbReference type="ARBA" id="ARBA00023027"/>
    </source>
</evidence>
<evidence type="ECO:0000259" key="5">
    <source>
        <dbReference type="Pfam" id="PF00171"/>
    </source>
</evidence>
<dbReference type="InterPro" id="IPR016163">
    <property type="entry name" value="Ald_DH_C"/>
</dbReference>
<dbReference type="NCBIfam" id="TIGR01722">
    <property type="entry name" value="MMSDH"/>
    <property type="match status" value="1"/>
</dbReference>
<dbReference type="FunFam" id="3.40.605.10:FF:000003">
    <property type="entry name" value="Methylmalonate-semialdehyde dehydrogenase [acylating]"/>
    <property type="match status" value="1"/>
</dbReference>
<evidence type="ECO:0000256" key="1">
    <source>
        <dbReference type="ARBA" id="ARBA00009986"/>
    </source>
</evidence>
<gene>
    <name evidence="6" type="ORF">PSFLO_00248</name>
</gene>
<protein>
    <recommendedName>
        <fullName evidence="2">methylmalonate-semialdehyde dehydrogenase (CoA acylating)</fullName>
        <ecNumber evidence="2">1.2.1.27</ecNumber>
    </recommendedName>
</protein>
<keyword evidence="3" id="KW-0560">Oxidoreductase</keyword>
<dbReference type="Pfam" id="PF00171">
    <property type="entry name" value="Aldedh"/>
    <property type="match status" value="1"/>
</dbReference>
<name>A0A5C3ETD6_9BASI</name>
<dbReference type="GO" id="GO:0004491">
    <property type="term" value="F:methylmalonate-semialdehyde dehydrogenase (acylating, NAD) activity"/>
    <property type="evidence" value="ECO:0007669"/>
    <property type="project" value="UniProtKB-EC"/>
</dbReference>